<dbReference type="AlphaFoldDB" id="A0A8H9C984"/>
<dbReference type="KEGG" id="mind:mvi_49520"/>
<proteinExistence type="predicted"/>
<organism evidence="1 2">
    <name type="scientific">Methylobacterium indicum</name>
    <dbReference type="NCBI Taxonomy" id="1775910"/>
    <lineage>
        <taxon>Bacteria</taxon>
        <taxon>Pseudomonadati</taxon>
        <taxon>Pseudomonadota</taxon>
        <taxon>Alphaproteobacteria</taxon>
        <taxon>Hyphomicrobiales</taxon>
        <taxon>Methylobacteriaceae</taxon>
        <taxon>Methylobacterium</taxon>
    </lineage>
</organism>
<sequence>MPTLEAAFPAAATVIDCDTVSAAVAVMVEAVACNSVAEDDTMLTMPPIALLEPMREFHHRAATFTGRSFVGDALDLGPLGGLLGHHRLDPVNRLADLADLVTTSRLLRRVPLLNEDSK</sequence>
<evidence type="ECO:0000313" key="1">
    <source>
        <dbReference type="EMBL" id="BCM86491.1"/>
    </source>
</evidence>
<reference evidence="1" key="1">
    <citation type="submission" date="2020-11" db="EMBL/GenBank/DDBJ databases">
        <title>Complete genome sequence of a novel pathogenic Methylobacterium strain isolated from rice in Vietnam.</title>
        <authorList>
            <person name="Lai K."/>
            <person name="Okazaki S."/>
            <person name="Higashi K."/>
            <person name="Mori H."/>
            <person name="Toyoda A."/>
            <person name="Kurokawa K."/>
        </authorList>
    </citation>
    <scope>NUCLEOTIDE SEQUENCE</scope>
    <source>
        <strain evidence="1">VL1</strain>
    </source>
</reference>
<gene>
    <name evidence="1" type="ORF">mvi_49520</name>
</gene>
<dbReference type="EMBL" id="AP024145">
    <property type="protein sequence ID" value="BCM86491.1"/>
    <property type="molecule type" value="Genomic_DNA"/>
</dbReference>
<evidence type="ECO:0000313" key="2">
    <source>
        <dbReference type="Proteomes" id="UP000663508"/>
    </source>
</evidence>
<protein>
    <submittedName>
        <fullName evidence="1">Uncharacterized protein</fullName>
    </submittedName>
</protein>
<name>A0A8H9C984_9HYPH</name>
<dbReference type="Proteomes" id="UP000663508">
    <property type="component" value="Chromosome"/>
</dbReference>
<accession>A0A8H9C984</accession>